<evidence type="ECO:0000256" key="3">
    <source>
        <dbReference type="ARBA" id="ARBA00022692"/>
    </source>
</evidence>
<keyword evidence="15" id="KW-1185">Reference proteome</keyword>
<dbReference type="InterPro" id="IPR015919">
    <property type="entry name" value="Cadherin-like_sf"/>
</dbReference>
<gene>
    <name evidence="14" type="ORF">CEXT_589951</name>
</gene>
<dbReference type="Gene3D" id="2.60.40.60">
    <property type="entry name" value="Cadherins"/>
    <property type="match status" value="2"/>
</dbReference>
<keyword evidence="5" id="KW-0677">Repeat</keyword>
<dbReference type="SUPFAM" id="SSF49313">
    <property type="entry name" value="Cadherin-like"/>
    <property type="match status" value="2"/>
</dbReference>
<dbReference type="GO" id="GO:0007156">
    <property type="term" value="P:homophilic cell adhesion via plasma membrane adhesion molecules"/>
    <property type="evidence" value="ECO:0007669"/>
    <property type="project" value="InterPro"/>
</dbReference>
<keyword evidence="3" id="KW-0812">Transmembrane</keyword>
<evidence type="ECO:0000256" key="6">
    <source>
        <dbReference type="ARBA" id="ARBA00022837"/>
    </source>
</evidence>
<dbReference type="InterPro" id="IPR020894">
    <property type="entry name" value="Cadherin_CS"/>
</dbReference>
<name>A0AAV4P518_CAEEX</name>
<dbReference type="Pfam" id="PF00028">
    <property type="entry name" value="Cadherin"/>
    <property type="match status" value="1"/>
</dbReference>
<dbReference type="PANTHER" id="PTHR24027">
    <property type="entry name" value="CADHERIN-23"/>
    <property type="match status" value="1"/>
</dbReference>
<organism evidence="14 15">
    <name type="scientific">Caerostris extrusa</name>
    <name type="common">Bark spider</name>
    <name type="synonym">Caerostris bankana</name>
    <dbReference type="NCBI Taxonomy" id="172846"/>
    <lineage>
        <taxon>Eukaryota</taxon>
        <taxon>Metazoa</taxon>
        <taxon>Ecdysozoa</taxon>
        <taxon>Arthropoda</taxon>
        <taxon>Chelicerata</taxon>
        <taxon>Arachnida</taxon>
        <taxon>Araneae</taxon>
        <taxon>Araneomorphae</taxon>
        <taxon>Entelegynae</taxon>
        <taxon>Araneoidea</taxon>
        <taxon>Araneidae</taxon>
        <taxon>Caerostris</taxon>
    </lineage>
</organism>
<evidence type="ECO:0000256" key="11">
    <source>
        <dbReference type="ARBA" id="ARBA00023180"/>
    </source>
</evidence>
<dbReference type="GO" id="GO:0005509">
    <property type="term" value="F:calcium ion binding"/>
    <property type="evidence" value="ECO:0007669"/>
    <property type="project" value="UniProtKB-UniRule"/>
</dbReference>
<accession>A0AAV4P518</accession>
<keyword evidence="11" id="KW-0325">Glycoprotein</keyword>
<dbReference type="FunFam" id="2.60.40.60:FF:000024">
    <property type="entry name" value="FAT atypical cadherin 3"/>
    <property type="match status" value="1"/>
</dbReference>
<comment type="caution">
    <text evidence="14">The sequence shown here is derived from an EMBL/GenBank/DDBJ whole genome shotgun (WGS) entry which is preliminary data.</text>
</comment>
<evidence type="ECO:0000256" key="7">
    <source>
        <dbReference type="ARBA" id="ARBA00022889"/>
    </source>
</evidence>
<keyword evidence="10" id="KW-1015">Disulfide bond</keyword>
<dbReference type="EMBL" id="BPLR01003923">
    <property type="protein sequence ID" value="GIX90252.1"/>
    <property type="molecule type" value="Genomic_DNA"/>
</dbReference>
<comment type="subcellular location">
    <subcellularLocation>
        <location evidence="1">Membrane</location>
        <topology evidence="1">Single-pass membrane protein</topology>
    </subcellularLocation>
</comment>
<evidence type="ECO:0000256" key="2">
    <source>
        <dbReference type="ARBA" id="ARBA00022536"/>
    </source>
</evidence>
<dbReference type="CDD" id="cd11304">
    <property type="entry name" value="Cadherin_repeat"/>
    <property type="match status" value="1"/>
</dbReference>
<keyword evidence="9" id="KW-0472">Membrane</keyword>
<dbReference type="GO" id="GO:0045296">
    <property type="term" value="F:cadherin binding"/>
    <property type="evidence" value="ECO:0007669"/>
    <property type="project" value="TreeGrafter"/>
</dbReference>
<protein>
    <recommendedName>
        <fullName evidence="13">Cadherin domain-containing protein</fullName>
    </recommendedName>
</protein>
<feature type="non-terminal residue" evidence="14">
    <location>
        <position position="184"/>
    </location>
</feature>
<dbReference type="PROSITE" id="PS00232">
    <property type="entry name" value="CADHERIN_1"/>
    <property type="match status" value="1"/>
</dbReference>
<dbReference type="PRINTS" id="PR00205">
    <property type="entry name" value="CADHERIN"/>
</dbReference>
<keyword evidence="7" id="KW-0130">Cell adhesion</keyword>
<evidence type="ECO:0000256" key="12">
    <source>
        <dbReference type="PROSITE-ProRule" id="PRU00043"/>
    </source>
</evidence>
<dbReference type="Proteomes" id="UP001054945">
    <property type="component" value="Unassembled WGS sequence"/>
</dbReference>
<keyword evidence="4" id="KW-0732">Signal</keyword>
<dbReference type="GO" id="GO:0016342">
    <property type="term" value="C:catenin complex"/>
    <property type="evidence" value="ECO:0007669"/>
    <property type="project" value="TreeGrafter"/>
</dbReference>
<evidence type="ECO:0000313" key="15">
    <source>
        <dbReference type="Proteomes" id="UP001054945"/>
    </source>
</evidence>
<dbReference type="GO" id="GO:0016477">
    <property type="term" value="P:cell migration"/>
    <property type="evidence" value="ECO:0007669"/>
    <property type="project" value="TreeGrafter"/>
</dbReference>
<sequence length="184" mass="20872">MLLEIKRSSSAHIFYSHAPYSRLYNDNPPKFEREHYDAAIYEHAVPGTVIVTLEIKDADFEPSKNDFYIIKGNQLGQFQVRENGEIFVNKLLDRETISSNLLEVLVTDGLFVSKTKVAIDVLDTNDNPPVCLKAKYIEKYQRQYLHIHIFLTIEATDADDGKNALQLFTLKGTGANDFVVDSAT</sequence>
<feature type="domain" description="Cadherin" evidence="13">
    <location>
        <begin position="32"/>
        <end position="131"/>
    </location>
</feature>
<evidence type="ECO:0000256" key="5">
    <source>
        <dbReference type="ARBA" id="ARBA00022737"/>
    </source>
</evidence>
<reference evidence="14 15" key="1">
    <citation type="submission" date="2021-06" db="EMBL/GenBank/DDBJ databases">
        <title>Caerostris extrusa draft genome.</title>
        <authorList>
            <person name="Kono N."/>
            <person name="Arakawa K."/>
        </authorList>
    </citation>
    <scope>NUCLEOTIDE SEQUENCE [LARGE SCALE GENOMIC DNA]</scope>
</reference>
<evidence type="ECO:0000256" key="9">
    <source>
        <dbReference type="ARBA" id="ARBA00023136"/>
    </source>
</evidence>
<dbReference type="InterPro" id="IPR039808">
    <property type="entry name" value="Cadherin"/>
</dbReference>
<keyword evidence="2" id="KW-0245">EGF-like domain</keyword>
<evidence type="ECO:0000259" key="13">
    <source>
        <dbReference type="PROSITE" id="PS50268"/>
    </source>
</evidence>
<evidence type="ECO:0000256" key="1">
    <source>
        <dbReference type="ARBA" id="ARBA00004167"/>
    </source>
</evidence>
<keyword evidence="8" id="KW-1133">Transmembrane helix</keyword>
<dbReference type="GO" id="GO:0008013">
    <property type="term" value="F:beta-catenin binding"/>
    <property type="evidence" value="ECO:0007669"/>
    <property type="project" value="TreeGrafter"/>
</dbReference>
<dbReference type="AlphaFoldDB" id="A0AAV4P518"/>
<keyword evidence="6 12" id="KW-0106">Calcium</keyword>
<proteinExistence type="predicted"/>
<evidence type="ECO:0000256" key="8">
    <source>
        <dbReference type="ARBA" id="ARBA00022989"/>
    </source>
</evidence>
<evidence type="ECO:0000313" key="14">
    <source>
        <dbReference type="EMBL" id="GIX90252.1"/>
    </source>
</evidence>
<dbReference type="SMART" id="SM00112">
    <property type="entry name" value="CA"/>
    <property type="match status" value="1"/>
</dbReference>
<evidence type="ECO:0000256" key="10">
    <source>
        <dbReference type="ARBA" id="ARBA00023157"/>
    </source>
</evidence>
<dbReference type="PROSITE" id="PS50268">
    <property type="entry name" value="CADHERIN_2"/>
    <property type="match status" value="1"/>
</dbReference>
<dbReference type="PANTHER" id="PTHR24027:SF442">
    <property type="entry name" value="PROTOCADHERIN-15 ISOFORM X1"/>
    <property type="match status" value="1"/>
</dbReference>
<evidence type="ECO:0000256" key="4">
    <source>
        <dbReference type="ARBA" id="ARBA00022729"/>
    </source>
</evidence>
<dbReference type="InterPro" id="IPR002126">
    <property type="entry name" value="Cadherin-like_dom"/>
</dbReference>